<sequence>MEKKDCRVQKTITDILSQLRSMDDRLLAIERNTNVAKHLLNRKTTEDDGVDLFASDSEEESEATVKLREERLAAYAEKSKKPTLIAKSNVILDIKPGMTKPI</sequence>
<protein>
    <recommendedName>
        <fullName evidence="1">Elongation factor 1 beta central acidic region eukaryote domain-containing protein</fullName>
    </recommendedName>
</protein>
<name>A0AAV8YHE4_9CUCU</name>
<dbReference type="PANTHER" id="PTHR11595">
    <property type="entry name" value="EF-HAND AND COILED-COIL DOMAIN-CONTAINING FAMILY MEMBER"/>
    <property type="match status" value="1"/>
</dbReference>
<proteinExistence type="predicted"/>
<organism evidence="2 3">
    <name type="scientific">Aromia moschata</name>
    <dbReference type="NCBI Taxonomy" id="1265417"/>
    <lineage>
        <taxon>Eukaryota</taxon>
        <taxon>Metazoa</taxon>
        <taxon>Ecdysozoa</taxon>
        <taxon>Arthropoda</taxon>
        <taxon>Hexapoda</taxon>
        <taxon>Insecta</taxon>
        <taxon>Pterygota</taxon>
        <taxon>Neoptera</taxon>
        <taxon>Endopterygota</taxon>
        <taxon>Coleoptera</taxon>
        <taxon>Polyphaga</taxon>
        <taxon>Cucujiformia</taxon>
        <taxon>Chrysomeloidea</taxon>
        <taxon>Cerambycidae</taxon>
        <taxon>Cerambycinae</taxon>
        <taxon>Callichromatini</taxon>
        <taxon>Aromia</taxon>
    </lineage>
</organism>
<dbReference type="Proteomes" id="UP001162162">
    <property type="component" value="Unassembled WGS sequence"/>
</dbReference>
<dbReference type="AlphaFoldDB" id="A0AAV8YHE4"/>
<accession>A0AAV8YHE4</accession>
<evidence type="ECO:0000313" key="2">
    <source>
        <dbReference type="EMBL" id="KAJ8950305.1"/>
    </source>
</evidence>
<gene>
    <name evidence="2" type="ORF">NQ318_021163</name>
</gene>
<dbReference type="PANTHER" id="PTHR11595:SF26">
    <property type="entry name" value="ELONGATION FACTOR 1-DELTA"/>
    <property type="match status" value="1"/>
</dbReference>
<feature type="domain" description="Elongation factor 1 beta central acidic region eukaryote" evidence="1">
    <location>
        <begin position="52"/>
        <end position="79"/>
    </location>
</feature>
<keyword evidence="3" id="KW-1185">Reference proteome</keyword>
<dbReference type="InterPro" id="IPR018940">
    <property type="entry name" value="EF-1_beta_acid_region_euk"/>
</dbReference>
<dbReference type="SMART" id="SM01182">
    <property type="entry name" value="EF-1_beta_acid"/>
    <property type="match status" value="1"/>
</dbReference>
<dbReference type="GO" id="GO:0005853">
    <property type="term" value="C:eukaryotic translation elongation factor 1 complex"/>
    <property type="evidence" value="ECO:0007669"/>
    <property type="project" value="InterPro"/>
</dbReference>
<dbReference type="GO" id="GO:0005829">
    <property type="term" value="C:cytosol"/>
    <property type="evidence" value="ECO:0007669"/>
    <property type="project" value="TreeGrafter"/>
</dbReference>
<evidence type="ECO:0000259" key="1">
    <source>
        <dbReference type="SMART" id="SM01182"/>
    </source>
</evidence>
<comment type="caution">
    <text evidence="2">The sequence shown here is derived from an EMBL/GenBank/DDBJ whole genome shotgun (WGS) entry which is preliminary data.</text>
</comment>
<dbReference type="EMBL" id="JAPWTK010000102">
    <property type="protein sequence ID" value="KAJ8950305.1"/>
    <property type="molecule type" value="Genomic_DNA"/>
</dbReference>
<dbReference type="Pfam" id="PF10587">
    <property type="entry name" value="EF-1_beta_acid"/>
    <property type="match status" value="1"/>
</dbReference>
<evidence type="ECO:0000313" key="3">
    <source>
        <dbReference type="Proteomes" id="UP001162162"/>
    </source>
</evidence>
<reference evidence="2" key="1">
    <citation type="journal article" date="2023" name="Insect Mol. Biol.">
        <title>Genome sequencing provides insights into the evolution of gene families encoding plant cell wall-degrading enzymes in longhorned beetles.</title>
        <authorList>
            <person name="Shin N.R."/>
            <person name="Okamura Y."/>
            <person name="Kirsch R."/>
            <person name="Pauchet Y."/>
        </authorList>
    </citation>
    <scope>NUCLEOTIDE SEQUENCE</scope>
    <source>
        <strain evidence="2">AMC_N1</strain>
    </source>
</reference>
<dbReference type="GO" id="GO:0003746">
    <property type="term" value="F:translation elongation factor activity"/>
    <property type="evidence" value="ECO:0007669"/>
    <property type="project" value="InterPro"/>
</dbReference>
<dbReference type="GO" id="GO:0005085">
    <property type="term" value="F:guanyl-nucleotide exchange factor activity"/>
    <property type="evidence" value="ECO:0007669"/>
    <property type="project" value="TreeGrafter"/>
</dbReference>
<dbReference type="InterPro" id="IPR049720">
    <property type="entry name" value="EF1B_bsu/dsu"/>
</dbReference>